<accession>A0A3D2SKV0</accession>
<dbReference type="RefSeq" id="WP_004995557.1">
    <property type="nucleotide sequence ID" value="NZ_BKFK01000005.1"/>
</dbReference>
<dbReference type="GeneID" id="66211363"/>
<protein>
    <submittedName>
        <fullName evidence="7">AI-2E family transporter</fullName>
    </submittedName>
</protein>
<feature type="transmembrane region" description="Helical" evidence="6">
    <location>
        <begin position="151"/>
        <end position="172"/>
    </location>
</feature>
<reference evidence="7 9" key="1">
    <citation type="journal article" date="2018" name="Nat. Biotechnol.">
        <title>A standardized bacterial taxonomy based on genome phylogeny substantially revises the tree of life.</title>
        <authorList>
            <person name="Parks D.H."/>
            <person name="Chuvochina M."/>
            <person name="Waite D.W."/>
            <person name="Rinke C."/>
            <person name="Skarshewski A."/>
            <person name="Chaumeil P.A."/>
            <person name="Hugenholtz P."/>
        </authorList>
    </citation>
    <scope>NUCLEOTIDE SEQUENCE [LARGE SCALE GENOMIC DNA]</scope>
    <source>
        <strain evidence="7">UBA9669</strain>
    </source>
</reference>
<dbReference type="InterPro" id="IPR002549">
    <property type="entry name" value="AI-2E-like"/>
</dbReference>
<evidence type="ECO:0000256" key="3">
    <source>
        <dbReference type="ARBA" id="ARBA00022692"/>
    </source>
</evidence>
<dbReference type="GO" id="GO:0016020">
    <property type="term" value="C:membrane"/>
    <property type="evidence" value="ECO:0007669"/>
    <property type="project" value="UniProtKB-SubCell"/>
</dbReference>
<organism evidence="7 9">
    <name type="scientific">Acinetobacter ursingii</name>
    <dbReference type="NCBI Taxonomy" id="108980"/>
    <lineage>
        <taxon>Bacteria</taxon>
        <taxon>Pseudomonadati</taxon>
        <taxon>Pseudomonadota</taxon>
        <taxon>Gammaproteobacteria</taxon>
        <taxon>Moraxellales</taxon>
        <taxon>Moraxellaceae</taxon>
        <taxon>Acinetobacter</taxon>
    </lineage>
</organism>
<evidence type="ECO:0000256" key="6">
    <source>
        <dbReference type="SAM" id="Phobius"/>
    </source>
</evidence>
<dbReference type="Proteomes" id="UP000595320">
    <property type="component" value="Chromosome"/>
</dbReference>
<evidence type="ECO:0000313" key="10">
    <source>
        <dbReference type="Proteomes" id="UP000595320"/>
    </source>
</evidence>
<evidence type="ECO:0000256" key="5">
    <source>
        <dbReference type="ARBA" id="ARBA00023136"/>
    </source>
</evidence>
<feature type="transmembrane region" description="Helical" evidence="6">
    <location>
        <begin position="61"/>
        <end position="87"/>
    </location>
</feature>
<evidence type="ECO:0000313" key="7">
    <source>
        <dbReference type="EMBL" id="HCK29663.1"/>
    </source>
</evidence>
<feature type="transmembrane region" description="Helical" evidence="6">
    <location>
        <begin position="299"/>
        <end position="325"/>
    </location>
</feature>
<evidence type="ECO:0000313" key="9">
    <source>
        <dbReference type="Proteomes" id="UP000263596"/>
    </source>
</evidence>
<proteinExistence type="inferred from homology"/>
<evidence type="ECO:0000256" key="1">
    <source>
        <dbReference type="ARBA" id="ARBA00004141"/>
    </source>
</evidence>
<feature type="transmembrane region" description="Helical" evidence="6">
    <location>
        <begin position="234"/>
        <end position="252"/>
    </location>
</feature>
<comment type="similarity">
    <text evidence="2">Belongs to the autoinducer-2 exporter (AI-2E) (TC 2.A.86) family.</text>
</comment>
<sequence length="338" mass="37552">MTLLNERQSQIASYIIMTVALLILIPLHLLVAFLSGFLVYALLTKLSPYAEKFSSGKYGRIIAVAIFNIVVISILVFLVFGSIAYVVHDLKDGGLVTMSRNLDTLLERFQQEFGQYFSGYIPESLDDMKQYAFEWLKNHVETLQHAGTDALHAFVTMIIGMILGALVSLSPIEDTENVPSFKHQCLQRLNVLYTAFKNVVFAQIKISIVNTVLAGIFILAVLPLLGMHLPFAKTLVILTFIFGLIPVVGNLISNTLVILSAISISFTAAAIAFIYLVSIHKLEYFLNAKIIGQRINANAWELLIAMLFFQAVFGLAGLIVAPIYYSYFKNEMKQAGLI</sequence>
<evidence type="ECO:0000256" key="4">
    <source>
        <dbReference type="ARBA" id="ARBA00022989"/>
    </source>
</evidence>
<feature type="transmembrane region" description="Helical" evidence="6">
    <location>
        <begin position="258"/>
        <end position="278"/>
    </location>
</feature>
<evidence type="ECO:0000256" key="2">
    <source>
        <dbReference type="ARBA" id="ARBA00009773"/>
    </source>
</evidence>
<keyword evidence="3 6" id="KW-0812">Transmembrane</keyword>
<feature type="transmembrane region" description="Helical" evidence="6">
    <location>
        <begin position="12"/>
        <end position="41"/>
    </location>
</feature>
<dbReference type="Proteomes" id="UP000263596">
    <property type="component" value="Unassembled WGS sequence"/>
</dbReference>
<dbReference type="EMBL" id="DPVE01000102">
    <property type="protein sequence ID" value="HCK29663.1"/>
    <property type="molecule type" value="Genomic_DNA"/>
</dbReference>
<keyword evidence="5 6" id="KW-0472">Membrane</keyword>
<keyword evidence="4 6" id="KW-1133">Transmembrane helix</keyword>
<comment type="subcellular location">
    <subcellularLocation>
        <location evidence="1">Membrane</location>
        <topology evidence="1">Multi-pass membrane protein</topology>
    </subcellularLocation>
</comment>
<feature type="transmembrane region" description="Helical" evidence="6">
    <location>
        <begin position="200"/>
        <end position="222"/>
    </location>
</feature>
<dbReference type="AlphaFoldDB" id="A0A3D2SKV0"/>
<dbReference type="EMBL" id="CP068176">
    <property type="protein sequence ID" value="QQT87208.1"/>
    <property type="molecule type" value="Genomic_DNA"/>
</dbReference>
<evidence type="ECO:0000313" key="8">
    <source>
        <dbReference type="EMBL" id="QQT87208.1"/>
    </source>
</evidence>
<gene>
    <name evidence="7" type="ORF">DHW29_05385</name>
    <name evidence="8" type="ORF">I6I53_05440</name>
</gene>
<reference evidence="8 10" key="2">
    <citation type="submission" date="2021-01" db="EMBL/GenBank/DDBJ databases">
        <title>FDA dAtabase for Regulatory Grade micrObial Sequences (FDA-ARGOS): Supporting development and validation of Infectious Disease Dx tests.</title>
        <authorList>
            <person name="Sproer C."/>
            <person name="Gronow S."/>
            <person name="Severitt S."/>
            <person name="Schroder I."/>
            <person name="Tallon L."/>
            <person name="Sadzewicz L."/>
            <person name="Zhao X."/>
            <person name="Boylan J."/>
            <person name="Ott S."/>
            <person name="Bowen H."/>
            <person name="Vavikolanu K."/>
            <person name="Mehta A."/>
            <person name="Aluvathingal J."/>
            <person name="Nadendla S."/>
            <person name="Lowell S."/>
            <person name="Myers T."/>
            <person name="Yan Y."/>
            <person name="Sichtig H."/>
        </authorList>
    </citation>
    <scope>NUCLEOTIDE SEQUENCE [LARGE SCALE GENOMIC DNA]</scope>
    <source>
        <strain evidence="8 10">FDAARGOS_1096</strain>
    </source>
</reference>
<dbReference type="Pfam" id="PF01594">
    <property type="entry name" value="AI-2E_transport"/>
    <property type="match status" value="1"/>
</dbReference>
<name>A0A3D2SKV0_9GAMM</name>